<dbReference type="Proteomes" id="UP000744676">
    <property type="component" value="Unassembled WGS sequence"/>
</dbReference>
<sequence>MVSNHLLPFAHDQSRPPNELALSTNYVVADPAPSSSISRKRDYPMSDNTSEYWPSSEASHYNFHTDDDVNPHHHRSGLKRFHQFTSDLDNDRLWELPASSPPVYDNEHDVTLMEDEDDEAEDEDMDCSRDTIRLNNSLLTAQNVIQAAIDEGKSEVKLESLQLTQIPEEISDLKDLVILNDNDSLVPKVKIFLSHNRISLLSPQIFDVKNITVLTLRDNMLTEIPPAVCKLQNLVELSIGGNLLQDLPIELTRLKSLSILSLHPNPFREVPTGLEAENAKDELEDLTETPNHYTLSLADNQQTTDTFSSISATASEPTPYFASIYLKSRNPHNHAQIASLTEQSLRVLADHIVLTTREKQRLNLNPHFEKLINLSITAKQSSRTCSTCCQITVIGVGYAYEWWRAFRGNRNVVFKRNFCSWKCFDEWETTMTTTKESGLNDVDEKTD</sequence>
<proteinExistence type="predicted"/>
<gene>
    <name evidence="1" type="ORF">D0Z00_004049</name>
</gene>
<reference evidence="1 2" key="1">
    <citation type="journal article" date="2020" name="Front. Microbiol.">
        <title>Phenotypic and Genetic Characterization of the Cheese Ripening Yeast Geotrichum candidum.</title>
        <authorList>
            <person name="Perkins V."/>
            <person name="Vignola S."/>
            <person name="Lessard M.H."/>
            <person name="Plante P.L."/>
            <person name="Corbeil J."/>
            <person name="Dugat-Bony E."/>
            <person name="Frenette M."/>
            <person name="Labrie S."/>
        </authorList>
    </citation>
    <scope>NUCLEOTIDE SEQUENCE [LARGE SCALE GENOMIC DNA]</scope>
    <source>
        <strain evidence="1 2">LMA-1147</strain>
    </source>
</reference>
<accession>A0ACB6UZI0</accession>
<dbReference type="EMBL" id="QVQA01000233">
    <property type="protein sequence ID" value="KAF5093453.1"/>
    <property type="molecule type" value="Genomic_DNA"/>
</dbReference>
<protein>
    <submittedName>
        <fullName evidence="1">Uncharacterized protein</fullName>
    </submittedName>
</protein>
<organism evidence="1 2">
    <name type="scientific">Geotrichum galactomycetum</name>
    <dbReference type="NCBI Taxonomy" id="27317"/>
    <lineage>
        <taxon>Eukaryota</taxon>
        <taxon>Fungi</taxon>
        <taxon>Dikarya</taxon>
        <taxon>Ascomycota</taxon>
        <taxon>Saccharomycotina</taxon>
        <taxon>Dipodascomycetes</taxon>
        <taxon>Dipodascales</taxon>
        <taxon>Dipodascaceae</taxon>
        <taxon>Geotrichum</taxon>
    </lineage>
</organism>
<evidence type="ECO:0000313" key="2">
    <source>
        <dbReference type="Proteomes" id="UP000744676"/>
    </source>
</evidence>
<keyword evidence="2" id="KW-1185">Reference proteome</keyword>
<name>A0ACB6UZI0_9ASCO</name>
<comment type="caution">
    <text evidence="1">The sequence shown here is derived from an EMBL/GenBank/DDBJ whole genome shotgun (WGS) entry which is preliminary data.</text>
</comment>
<evidence type="ECO:0000313" key="1">
    <source>
        <dbReference type="EMBL" id="KAF5093453.1"/>
    </source>
</evidence>